<gene>
    <name evidence="1" type="ORF">GCM10011589_10490</name>
</gene>
<keyword evidence="2" id="KW-1185">Reference proteome</keyword>
<dbReference type="Proteomes" id="UP000648663">
    <property type="component" value="Unassembled WGS sequence"/>
</dbReference>
<reference evidence="2" key="1">
    <citation type="journal article" date="2019" name="Int. J. Syst. Evol. Microbiol.">
        <title>The Global Catalogue of Microorganisms (GCM) 10K type strain sequencing project: providing services to taxonomists for standard genome sequencing and annotation.</title>
        <authorList>
            <consortium name="The Broad Institute Genomics Platform"/>
            <consortium name="The Broad Institute Genome Sequencing Center for Infectious Disease"/>
            <person name="Wu L."/>
            <person name="Ma J."/>
        </authorList>
    </citation>
    <scope>NUCLEOTIDE SEQUENCE [LARGE SCALE GENOMIC DNA]</scope>
    <source>
        <strain evidence="2">CGMCC 4.5581</strain>
    </source>
</reference>
<organism evidence="1 2">
    <name type="scientific">Modestobacter marinus</name>
    <dbReference type="NCBI Taxonomy" id="477641"/>
    <lineage>
        <taxon>Bacteria</taxon>
        <taxon>Bacillati</taxon>
        <taxon>Actinomycetota</taxon>
        <taxon>Actinomycetes</taxon>
        <taxon>Geodermatophilales</taxon>
        <taxon>Geodermatophilaceae</taxon>
        <taxon>Modestobacter</taxon>
    </lineage>
</organism>
<proteinExistence type="predicted"/>
<accession>A0ABQ2FUY7</accession>
<protein>
    <submittedName>
        <fullName evidence="1">Uncharacterized protein</fullName>
    </submittedName>
</protein>
<sequence>MLALMTTVPEVATTPEVLESEFSLVTAVTRLDFLSRRDNVAVDGANDRADDDDDWASFKALGTSLDVDEALELLALGEVVARKAHAHRQLGIRAALRGGADWQQIGRALGVPPRAAWEAHVSWLDGQAAARQGGDTDALDTDALAAARRLAGRRPA</sequence>
<name>A0ABQ2FUY7_9ACTN</name>
<dbReference type="EMBL" id="BMMI01000002">
    <property type="protein sequence ID" value="GGL56416.1"/>
    <property type="molecule type" value="Genomic_DNA"/>
</dbReference>
<comment type="caution">
    <text evidence="1">The sequence shown here is derived from an EMBL/GenBank/DDBJ whole genome shotgun (WGS) entry which is preliminary data.</text>
</comment>
<evidence type="ECO:0000313" key="1">
    <source>
        <dbReference type="EMBL" id="GGL56416.1"/>
    </source>
</evidence>
<evidence type="ECO:0000313" key="2">
    <source>
        <dbReference type="Proteomes" id="UP000648663"/>
    </source>
</evidence>